<protein>
    <recommendedName>
        <fullName evidence="2">Heparinase II/III-like C-terminal domain-containing protein</fullName>
    </recommendedName>
</protein>
<evidence type="ECO:0000313" key="3">
    <source>
        <dbReference type="EMBL" id="BCJ95928.1"/>
    </source>
</evidence>
<dbReference type="Gene3D" id="2.70.98.70">
    <property type="match status" value="1"/>
</dbReference>
<dbReference type="Proteomes" id="UP000515561">
    <property type="component" value="Chromosome"/>
</dbReference>
<accession>A0A6S6RAG8</accession>
<feature type="domain" description="Heparinase II/III-like C-terminal" evidence="2">
    <location>
        <begin position="375"/>
        <end position="510"/>
    </location>
</feature>
<dbReference type="InterPro" id="IPR012480">
    <property type="entry name" value="Hepar_II_III_C"/>
</dbReference>
<dbReference type="RefSeq" id="WP_184092321.1">
    <property type="nucleotide sequence ID" value="NZ_AP023367.1"/>
</dbReference>
<evidence type="ECO:0000313" key="4">
    <source>
        <dbReference type="Proteomes" id="UP000515561"/>
    </source>
</evidence>
<reference evidence="3 4" key="1">
    <citation type="journal article" date="2016" name="Int. J. Syst. Evol. Microbiol.">
        <title>Descriptions of Anaerotaenia torta gen. nov., sp. nov. and Anaerocolumna cellulosilytica gen. nov., sp. nov. isolated from a methanogenic reactor of cattle waste.</title>
        <authorList>
            <person name="Uek A."/>
            <person name="Ohtaki Y."/>
            <person name="Kaku N."/>
            <person name="Ueki K."/>
        </authorList>
    </citation>
    <scope>NUCLEOTIDE SEQUENCE [LARGE SCALE GENOMIC DNA]</scope>
    <source>
        <strain evidence="3 4">SN021</strain>
    </source>
</reference>
<dbReference type="InterPro" id="IPR008929">
    <property type="entry name" value="Chondroitin_lyas"/>
</dbReference>
<proteinExistence type="predicted"/>
<dbReference type="SUPFAM" id="SSF48230">
    <property type="entry name" value="Chondroitin AC/alginate lyase"/>
    <property type="match status" value="1"/>
</dbReference>
<dbReference type="KEGG" id="acel:acsn021_34970"/>
<evidence type="ECO:0000259" key="2">
    <source>
        <dbReference type="Pfam" id="PF07940"/>
    </source>
</evidence>
<dbReference type="Pfam" id="PF07940">
    <property type="entry name" value="Hepar_II_III_C"/>
    <property type="match status" value="1"/>
</dbReference>
<gene>
    <name evidence="3" type="ORF">acsn021_34970</name>
</gene>
<dbReference type="EMBL" id="AP023367">
    <property type="protein sequence ID" value="BCJ95928.1"/>
    <property type="molecule type" value="Genomic_DNA"/>
</dbReference>
<sequence length="593" mass="68450">MEEGWKTNKVTEKLRSEISQFVEDAVIKPIPSISFHGYQSFLEKGSRSESEEEYFLVRKHLAAFALYLQWNQTDAVIKYFNELLWVVANEFSWCLAAHLPYGEESFLPEADQHIDLFAAETAHTLSEALILHKKIIHPYIYNYVLEQVKRRILRPFINKTWGWETSINNWCAVCAGSIGMTALLLEEELGSNKDERKALLTTNFESRKAHIEYKEDILQKVDRVLVNYLKCFKEDGGTEEGIGYWVYGFGYYIYYLKMRLGKDKSFALDKETSDKLQKISRFPTCAQIKGSEFLPFSDVSAGTLIPTGLVSCLKTHFDVTPPSCKEITPFDFDHCYRFAHLSRNLWWTKEEVITREEISHTTYFQNLQWLIQKKGAYFFAVKGGHNQEEHNHNDVGSFVLALGGELILTDLGAGPYTAAYFTDKRYQHAHTRSYWHNVPFIEKREQMPIFGECMAADVITDPAIAGITLEYSDMYNIKELTSLHRKFHNNLEEKKLTITDSFHGVKPLCFEEGFVSTIKPVLQEDGSLFWAGKSGTVTLLVSENLHCTKIEEELLFDHSGKPFTAYRTALELKQQTIEEKITLNFVYEMYKCS</sequence>
<keyword evidence="4" id="KW-1185">Reference proteome</keyword>
<dbReference type="GO" id="GO:0016829">
    <property type="term" value="F:lyase activity"/>
    <property type="evidence" value="ECO:0007669"/>
    <property type="project" value="InterPro"/>
</dbReference>
<evidence type="ECO:0000256" key="1">
    <source>
        <dbReference type="ARBA" id="ARBA00004196"/>
    </source>
</evidence>
<dbReference type="AlphaFoldDB" id="A0A6S6RAG8"/>
<dbReference type="GO" id="GO:0030313">
    <property type="term" value="C:cell envelope"/>
    <property type="evidence" value="ECO:0007669"/>
    <property type="project" value="UniProtKB-SubCell"/>
</dbReference>
<name>A0A6S6RAG8_9FIRM</name>
<dbReference type="Gene3D" id="1.50.10.100">
    <property type="entry name" value="Chondroitin AC/alginate lyase"/>
    <property type="match status" value="1"/>
</dbReference>
<organism evidence="3 4">
    <name type="scientific">Anaerocolumna cellulosilytica</name>
    <dbReference type="NCBI Taxonomy" id="433286"/>
    <lineage>
        <taxon>Bacteria</taxon>
        <taxon>Bacillati</taxon>
        <taxon>Bacillota</taxon>
        <taxon>Clostridia</taxon>
        <taxon>Lachnospirales</taxon>
        <taxon>Lachnospiraceae</taxon>
        <taxon>Anaerocolumna</taxon>
    </lineage>
</organism>
<comment type="subcellular location">
    <subcellularLocation>
        <location evidence="1">Cell envelope</location>
    </subcellularLocation>
</comment>